<evidence type="ECO:0000256" key="1">
    <source>
        <dbReference type="ARBA" id="ARBA00002388"/>
    </source>
</evidence>
<dbReference type="Proteomes" id="UP000229362">
    <property type="component" value="Unassembled WGS sequence"/>
</dbReference>
<keyword evidence="3 5" id="KW-0697">Rotamase</keyword>
<dbReference type="Pfam" id="PF00160">
    <property type="entry name" value="Pro_isomerase"/>
    <property type="match status" value="1"/>
</dbReference>
<dbReference type="AlphaFoldDB" id="A0A2M6W213"/>
<comment type="catalytic activity">
    <reaction evidence="5">
        <text>[protein]-peptidylproline (omega=180) = [protein]-peptidylproline (omega=0)</text>
        <dbReference type="Rhea" id="RHEA:16237"/>
        <dbReference type="Rhea" id="RHEA-COMP:10747"/>
        <dbReference type="Rhea" id="RHEA-COMP:10748"/>
        <dbReference type="ChEBI" id="CHEBI:83833"/>
        <dbReference type="ChEBI" id="CHEBI:83834"/>
        <dbReference type="EC" id="5.2.1.8"/>
    </reaction>
</comment>
<keyword evidence="4 5" id="KW-0413">Isomerase</keyword>
<proteinExistence type="inferred from homology"/>
<dbReference type="EC" id="5.2.1.8" evidence="5"/>
<evidence type="ECO:0000313" key="8">
    <source>
        <dbReference type="Proteomes" id="UP000229362"/>
    </source>
</evidence>
<dbReference type="EMBL" id="PFBZ01000039">
    <property type="protein sequence ID" value="PIT86833.1"/>
    <property type="molecule type" value="Genomic_DNA"/>
</dbReference>
<evidence type="ECO:0000256" key="2">
    <source>
        <dbReference type="ARBA" id="ARBA00007365"/>
    </source>
</evidence>
<dbReference type="PIRSF" id="PIRSF001467">
    <property type="entry name" value="Peptidylpro_ismrse"/>
    <property type="match status" value="1"/>
</dbReference>
<dbReference type="PROSITE" id="PS50072">
    <property type="entry name" value="CSA_PPIASE_2"/>
    <property type="match status" value="1"/>
</dbReference>
<comment type="function">
    <text evidence="1 5">PPIases accelerate the folding of proteins. It catalyzes the cis-trans isomerization of proline imidic peptide bonds in oligopeptides.</text>
</comment>
<evidence type="ECO:0000256" key="5">
    <source>
        <dbReference type="RuleBase" id="RU363019"/>
    </source>
</evidence>
<dbReference type="PANTHER" id="PTHR45625">
    <property type="entry name" value="PEPTIDYL-PROLYL CIS-TRANS ISOMERASE-RELATED"/>
    <property type="match status" value="1"/>
</dbReference>
<feature type="domain" description="PPIase cyclophilin-type" evidence="6">
    <location>
        <begin position="14"/>
        <end position="171"/>
    </location>
</feature>
<dbReference type="InterPro" id="IPR002130">
    <property type="entry name" value="Cyclophilin-type_PPIase_dom"/>
</dbReference>
<reference evidence="8" key="1">
    <citation type="submission" date="2017-09" db="EMBL/GenBank/DDBJ databases">
        <title>Depth-based differentiation of microbial function through sediment-hosted aquifers and enrichment of novel symbionts in the deep terrestrial subsurface.</title>
        <authorList>
            <person name="Probst A.J."/>
            <person name="Ladd B."/>
            <person name="Jarett J.K."/>
            <person name="Geller-Mcgrath D.E."/>
            <person name="Sieber C.M.K."/>
            <person name="Emerson J.B."/>
            <person name="Anantharaman K."/>
            <person name="Thomas B.C."/>
            <person name="Malmstrom R."/>
            <person name="Stieglmeier M."/>
            <person name="Klingl A."/>
            <person name="Woyke T."/>
            <person name="Ryan C.M."/>
            <person name="Banfield J.F."/>
        </authorList>
    </citation>
    <scope>NUCLEOTIDE SEQUENCE [LARGE SCALE GENOMIC DNA]</scope>
</reference>
<organism evidence="7 8">
    <name type="scientific">Candidatus Magasanikbacteria bacterium CG10_big_fil_rev_8_21_14_0_10_43_6</name>
    <dbReference type="NCBI Taxonomy" id="1974650"/>
    <lineage>
        <taxon>Bacteria</taxon>
        <taxon>Candidatus Magasanikiibacteriota</taxon>
    </lineage>
</organism>
<evidence type="ECO:0000313" key="7">
    <source>
        <dbReference type="EMBL" id="PIT86833.1"/>
    </source>
</evidence>
<dbReference type="CDD" id="cd00317">
    <property type="entry name" value="cyclophilin"/>
    <property type="match status" value="1"/>
</dbReference>
<dbReference type="Gene3D" id="2.40.100.10">
    <property type="entry name" value="Cyclophilin-like"/>
    <property type="match status" value="1"/>
</dbReference>
<evidence type="ECO:0000256" key="3">
    <source>
        <dbReference type="ARBA" id="ARBA00023110"/>
    </source>
</evidence>
<dbReference type="PANTHER" id="PTHR45625:SF4">
    <property type="entry name" value="PEPTIDYLPROLYL ISOMERASE DOMAIN AND WD REPEAT-CONTAINING PROTEIN 1"/>
    <property type="match status" value="1"/>
</dbReference>
<gene>
    <name evidence="7" type="ORF">COU33_00985</name>
</gene>
<sequence>MTRHLPDHQDLAAQFSQAVFKTNKGDIVVAFYSEKSPITVNNFMNLAQEGFYDGIQFHRVIEDFMIQGGDPLSREEDRSIHGTGGPGYKFGDEFNDERIVRGSLAMANSGPATNGSQFFIVTATATPHLDGRHTNFGYVVKGMDVVDAIQTVATDIRDNPIDPVIITTIELR</sequence>
<dbReference type="InterPro" id="IPR029000">
    <property type="entry name" value="Cyclophilin-like_dom_sf"/>
</dbReference>
<dbReference type="InterPro" id="IPR024936">
    <property type="entry name" value="Cyclophilin-type_PPIase"/>
</dbReference>
<dbReference type="GO" id="GO:0003755">
    <property type="term" value="F:peptidyl-prolyl cis-trans isomerase activity"/>
    <property type="evidence" value="ECO:0007669"/>
    <property type="project" value="UniProtKB-UniRule"/>
</dbReference>
<comment type="similarity">
    <text evidence="2 5">Belongs to the cyclophilin-type PPIase family.</text>
</comment>
<protein>
    <recommendedName>
        <fullName evidence="5">Peptidyl-prolyl cis-trans isomerase</fullName>
        <shortName evidence="5">PPIase</shortName>
        <ecNumber evidence="5">5.2.1.8</ecNumber>
    </recommendedName>
</protein>
<dbReference type="PRINTS" id="PR00153">
    <property type="entry name" value="CSAPPISMRASE"/>
</dbReference>
<dbReference type="InterPro" id="IPR044666">
    <property type="entry name" value="Cyclophilin_A-like"/>
</dbReference>
<name>A0A2M6W213_9BACT</name>
<evidence type="ECO:0000259" key="6">
    <source>
        <dbReference type="PROSITE" id="PS50072"/>
    </source>
</evidence>
<accession>A0A2M6W213</accession>
<evidence type="ECO:0000256" key="4">
    <source>
        <dbReference type="ARBA" id="ARBA00023235"/>
    </source>
</evidence>
<comment type="caution">
    <text evidence="7">The sequence shown here is derived from an EMBL/GenBank/DDBJ whole genome shotgun (WGS) entry which is preliminary data.</text>
</comment>
<dbReference type="SUPFAM" id="SSF50891">
    <property type="entry name" value="Cyclophilin-like"/>
    <property type="match status" value="1"/>
</dbReference>